<gene>
    <name evidence="2" type="ORF">GCM10008101_16300</name>
</gene>
<evidence type="ECO:0000313" key="2">
    <source>
        <dbReference type="EMBL" id="GGZ62818.1"/>
    </source>
</evidence>
<evidence type="ECO:0000256" key="1">
    <source>
        <dbReference type="SAM" id="SignalP"/>
    </source>
</evidence>
<comment type="caution">
    <text evidence="2">The sequence shown here is derived from an EMBL/GenBank/DDBJ whole genome shotgun (WGS) entry which is preliminary data.</text>
</comment>
<evidence type="ECO:0000313" key="3">
    <source>
        <dbReference type="Proteomes" id="UP000643403"/>
    </source>
</evidence>
<protein>
    <recommendedName>
        <fullName evidence="4">UrcA family protein</fullName>
    </recommendedName>
</protein>
<keyword evidence="1" id="KW-0732">Signal</keyword>
<accession>A0ABQ3C0S6</accession>
<feature type="signal peptide" evidence="1">
    <location>
        <begin position="1"/>
        <end position="24"/>
    </location>
</feature>
<sequence>MPRRPSFGIAIVGLGLAVASLVHASPNSALPMTVTDAGTAIGRLQDALLRRDSDALDCLAVLREDDAGDGWLFALHEVHDARCGGDPDTSTVRARYRVSAAGEVSV</sequence>
<dbReference type="Proteomes" id="UP000643403">
    <property type="component" value="Unassembled WGS sequence"/>
</dbReference>
<feature type="chain" id="PRO_5046928219" description="UrcA family protein" evidence="1">
    <location>
        <begin position="25"/>
        <end position="106"/>
    </location>
</feature>
<organism evidence="2 3">
    <name type="scientific">Cognatilysobacter xinjiangensis</name>
    <dbReference type="NCBI Taxonomy" id="546892"/>
    <lineage>
        <taxon>Bacteria</taxon>
        <taxon>Pseudomonadati</taxon>
        <taxon>Pseudomonadota</taxon>
        <taxon>Gammaproteobacteria</taxon>
        <taxon>Lysobacterales</taxon>
        <taxon>Lysobacteraceae</taxon>
        <taxon>Cognatilysobacter</taxon>
    </lineage>
</organism>
<dbReference type="EMBL" id="BMXY01000001">
    <property type="protein sequence ID" value="GGZ62818.1"/>
    <property type="molecule type" value="Genomic_DNA"/>
</dbReference>
<evidence type="ECO:0008006" key="4">
    <source>
        <dbReference type="Google" id="ProtNLM"/>
    </source>
</evidence>
<name>A0ABQ3C0S6_9GAMM</name>
<reference evidence="3" key="1">
    <citation type="journal article" date="2019" name="Int. J. Syst. Evol. Microbiol.">
        <title>The Global Catalogue of Microorganisms (GCM) 10K type strain sequencing project: providing services to taxonomists for standard genome sequencing and annotation.</title>
        <authorList>
            <consortium name="The Broad Institute Genomics Platform"/>
            <consortium name="The Broad Institute Genome Sequencing Center for Infectious Disease"/>
            <person name="Wu L."/>
            <person name="Ma J."/>
        </authorList>
    </citation>
    <scope>NUCLEOTIDE SEQUENCE [LARGE SCALE GENOMIC DNA]</scope>
    <source>
        <strain evidence="3">KCTC 22558</strain>
    </source>
</reference>
<proteinExistence type="predicted"/>
<keyword evidence="3" id="KW-1185">Reference proteome</keyword>